<dbReference type="Proteomes" id="UP000614996">
    <property type="component" value="Unassembled WGS sequence"/>
</dbReference>
<evidence type="ECO:0000313" key="1">
    <source>
        <dbReference type="EMBL" id="GIL29140.1"/>
    </source>
</evidence>
<name>A0A8J4EMF0_9ACTN</name>
<gene>
    <name evidence="1" type="ORF">NUM_43940</name>
</gene>
<accession>A0A8J4EMF0</accession>
<sequence length="67" mass="7426">MEVDPGTLHTDAPWILLPPEQTVVIAAAYDRVYPGALAEWGIAPHAWCDQLAWRRWLTDDGPASARS</sequence>
<proteinExistence type="predicted"/>
<dbReference type="AlphaFoldDB" id="A0A8J4EMF0"/>
<comment type="caution">
    <text evidence="1">The sequence shown here is derived from an EMBL/GenBank/DDBJ whole genome shotgun (WGS) entry which is preliminary data.</text>
</comment>
<protein>
    <submittedName>
        <fullName evidence="1">Uncharacterized protein</fullName>
    </submittedName>
</protein>
<evidence type="ECO:0000313" key="2">
    <source>
        <dbReference type="Proteomes" id="UP000614996"/>
    </source>
</evidence>
<organism evidence="1 2">
    <name type="scientific">Actinocatenispora comari</name>
    <dbReference type="NCBI Taxonomy" id="2807577"/>
    <lineage>
        <taxon>Bacteria</taxon>
        <taxon>Bacillati</taxon>
        <taxon>Actinomycetota</taxon>
        <taxon>Actinomycetes</taxon>
        <taxon>Micromonosporales</taxon>
        <taxon>Micromonosporaceae</taxon>
        <taxon>Actinocatenispora</taxon>
    </lineage>
</organism>
<reference evidence="2" key="1">
    <citation type="journal article" date="2021" name="Int. J. Syst. Evol. Microbiol.">
        <title>Actinocatenispora comari sp. nov., an endophytic actinomycete isolated from aerial parts of Comarum salesowianum.</title>
        <authorList>
            <person name="Oyunbileg N."/>
            <person name="Iizaka Y."/>
            <person name="Hamada M."/>
            <person name="Davaapurev B.O."/>
            <person name="Fukumoto A."/>
            <person name="Tsetseg B."/>
            <person name="Kato F."/>
            <person name="Tamura T."/>
            <person name="Batkhuu J."/>
            <person name="Anzai Y."/>
        </authorList>
    </citation>
    <scope>NUCLEOTIDE SEQUENCE [LARGE SCALE GENOMIC DNA]</scope>
    <source>
        <strain evidence="2">NUM-2625</strain>
    </source>
</reference>
<dbReference type="EMBL" id="BOPO01000084">
    <property type="protein sequence ID" value="GIL29140.1"/>
    <property type="molecule type" value="Genomic_DNA"/>
</dbReference>
<keyword evidence="2" id="KW-1185">Reference proteome</keyword>